<proteinExistence type="predicted"/>
<name>A0A511DNX1_9PSEU</name>
<evidence type="ECO:0000313" key="2">
    <source>
        <dbReference type="Proteomes" id="UP000321685"/>
    </source>
</evidence>
<organism evidence="1 2">
    <name type="scientific">Pseudonocardia sulfidoxydans NBRC 16205</name>
    <dbReference type="NCBI Taxonomy" id="1223511"/>
    <lineage>
        <taxon>Bacteria</taxon>
        <taxon>Bacillati</taxon>
        <taxon>Actinomycetota</taxon>
        <taxon>Actinomycetes</taxon>
        <taxon>Pseudonocardiales</taxon>
        <taxon>Pseudonocardiaceae</taxon>
        <taxon>Pseudonocardia</taxon>
    </lineage>
</organism>
<dbReference type="EMBL" id="BJVJ01000073">
    <property type="protein sequence ID" value="GEL26067.1"/>
    <property type="molecule type" value="Genomic_DNA"/>
</dbReference>
<sequence>MEVATQYVGGLDELAVAYGGYVFVPEQWPPPFATSAPRYMIDRGPAGVSYRIDIGTDDGVPILIAGLPRPVTQRAGMLGAPPDSYWFAVQDLQKVGGLALRQPNGHYHVVLGNPMQVHLSGYRIIEQGVQAATSLVRYGL</sequence>
<dbReference type="Proteomes" id="UP000321685">
    <property type="component" value="Unassembled WGS sequence"/>
</dbReference>
<gene>
    <name evidence="1" type="ORF">PSU4_50210</name>
</gene>
<keyword evidence="2" id="KW-1185">Reference proteome</keyword>
<comment type="caution">
    <text evidence="1">The sequence shown here is derived from an EMBL/GenBank/DDBJ whole genome shotgun (WGS) entry which is preliminary data.</text>
</comment>
<dbReference type="AlphaFoldDB" id="A0A511DNX1"/>
<evidence type="ECO:0000313" key="1">
    <source>
        <dbReference type="EMBL" id="GEL26067.1"/>
    </source>
</evidence>
<accession>A0A511DNX1</accession>
<reference evidence="1 2" key="1">
    <citation type="submission" date="2019-07" db="EMBL/GenBank/DDBJ databases">
        <title>Whole genome shotgun sequence of Pseudonocardia sulfidoxydans NBRC 16205.</title>
        <authorList>
            <person name="Hosoyama A."/>
            <person name="Uohara A."/>
            <person name="Ohji S."/>
            <person name="Ichikawa N."/>
        </authorList>
    </citation>
    <scope>NUCLEOTIDE SEQUENCE [LARGE SCALE GENOMIC DNA]</scope>
    <source>
        <strain evidence="1 2">NBRC 16205</strain>
    </source>
</reference>
<protein>
    <submittedName>
        <fullName evidence="1">Uncharacterized protein</fullName>
    </submittedName>
</protein>